<evidence type="ECO:0000256" key="1">
    <source>
        <dbReference type="SAM" id="MobiDB-lite"/>
    </source>
</evidence>
<dbReference type="RefSeq" id="XP_008239481.1">
    <property type="nucleotide sequence ID" value="XM_008241259.1"/>
</dbReference>
<sequence length="284" mass="31726">MSESEEASEYVCSEEESSQTDSFVEGLIEARMGVHKGEMAGPSIESGSEAYRKMQKKYKVLEASVDRVLASAHTPEVGSSNQTSPSESVGIAMVSASEGVDIRVGVPLGNRNTLTGAKLVELRTDYSVPSYVGLRLPSVADVVRYPPEGSVMIFTDMYQHGLRLPFHPWVQMMLAKLGYAPGQYNPNFWLLLHGVYIAWWLVGLGEPTFEQFMYLYSISKQQGTFGWVQANCRKAKERGYFIGHKPSTQKSWRNRWCLAYGDWECPPGKTVSRHIPTHFQSIGP</sequence>
<reference evidence="2" key="1">
    <citation type="journal article" date="2012" name="Nat. Commun.">
        <title>The genome of Prunus mume.</title>
        <authorList>
            <person name="Zhang Q."/>
            <person name="Chen W."/>
            <person name="Sun L."/>
            <person name="Zhao F."/>
            <person name="Huang B."/>
            <person name="Yang W."/>
            <person name="Tao Y."/>
            <person name="Wang J."/>
            <person name="Yuan Z."/>
            <person name="Fan G."/>
            <person name="Xing Z."/>
            <person name="Han C."/>
            <person name="Pan H."/>
            <person name="Zhong X."/>
            <person name="Shi W."/>
            <person name="Liang X."/>
            <person name="Du D."/>
            <person name="Sun F."/>
            <person name="Xu Z."/>
            <person name="Hao R."/>
            <person name="Lv T."/>
            <person name="Lv Y."/>
            <person name="Zheng Z."/>
            <person name="Sun M."/>
            <person name="Luo L."/>
            <person name="Cai M."/>
            <person name="Gao Y."/>
            <person name="Wang J."/>
            <person name="Yin Y."/>
            <person name="Xu X."/>
            <person name="Cheng T."/>
            <person name="Wang J."/>
        </authorList>
    </citation>
    <scope>NUCLEOTIDE SEQUENCE [LARGE SCALE GENOMIC DNA]</scope>
</reference>
<organism evidence="2 3">
    <name type="scientific">Prunus mume</name>
    <name type="common">Japanese apricot</name>
    <name type="synonym">Armeniaca mume</name>
    <dbReference type="NCBI Taxonomy" id="102107"/>
    <lineage>
        <taxon>Eukaryota</taxon>
        <taxon>Viridiplantae</taxon>
        <taxon>Streptophyta</taxon>
        <taxon>Embryophyta</taxon>
        <taxon>Tracheophyta</taxon>
        <taxon>Spermatophyta</taxon>
        <taxon>Magnoliopsida</taxon>
        <taxon>eudicotyledons</taxon>
        <taxon>Gunneridae</taxon>
        <taxon>Pentapetalae</taxon>
        <taxon>rosids</taxon>
        <taxon>fabids</taxon>
        <taxon>Rosales</taxon>
        <taxon>Rosaceae</taxon>
        <taxon>Amygdaloideae</taxon>
        <taxon>Amygdaleae</taxon>
        <taxon>Prunus</taxon>
    </lineage>
</organism>
<dbReference type="GeneID" id="103338071"/>
<protein>
    <submittedName>
        <fullName evidence="3">Uncharacterized protein LOC103338071</fullName>
    </submittedName>
</protein>
<keyword evidence="2" id="KW-1185">Reference proteome</keyword>
<proteinExistence type="predicted"/>
<reference evidence="3" key="2">
    <citation type="submission" date="2025-08" db="UniProtKB">
        <authorList>
            <consortium name="RefSeq"/>
        </authorList>
    </citation>
    <scope>IDENTIFICATION</scope>
</reference>
<feature type="compositionally biased region" description="Acidic residues" evidence="1">
    <location>
        <begin position="1"/>
        <end position="18"/>
    </location>
</feature>
<accession>A0ABM0PGZ2</accession>
<feature type="region of interest" description="Disordered" evidence="1">
    <location>
        <begin position="1"/>
        <end position="22"/>
    </location>
</feature>
<name>A0ABM0PGZ2_PRUMU</name>
<evidence type="ECO:0000313" key="2">
    <source>
        <dbReference type="Proteomes" id="UP000694861"/>
    </source>
</evidence>
<evidence type="ECO:0000313" key="3">
    <source>
        <dbReference type="RefSeq" id="XP_008239481.1"/>
    </source>
</evidence>
<gene>
    <name evidence="3" type="primary">LOC103338071</name>
</gene>
<dbReference type="Proteomes" id="UP000694861">
    <property type="component" value="Linkage group LG1"/>
</dbReference>